<dbReference type="GO" id="GO:0016787">
    <property type="term" value="F:hydrolase activity"/>
    <property type="evidence" value="ECO:0007669"/>
    <property type="project" value="UniProtKB-KW"/>
</dbReference>
<dbReference type="PANTHER" id="PTHR11487:SF0">
    <property type="entry name" value="S-ACYL FATTY ACID SYNTHASE THIOESTERASE, MEDIUM CHAIN"/>
    <property type="match status" value="1"/>
</dbReference>
<dbReference type="EMBL" id="JAVRFL010000003">
    <property type="protein sequence ID" value="MDT0528062.1"/>
    <property type="molecule type" value="Genomic_DNA"/>
</dbReference>
<dbReference type="InterPro" id="IPR012223">
    <property type="entry name" value="TEII"/>
</dbReference>
<comment type="similarity">
    <text evidence="1">Belongs to the thioesterase family.</text>
</comment>
<protein>
    <submittedName>
        <fullName evidence="3">Alpha/beta fold hydrolase</fullName>
    </submittedName>
</protein>
<evidence type="ECO:0000313" key="4">
    <source>
        <dbReference type="Proteomes" id="UP001180973"/>
    </source>
</evidence>
<sequence>MTVTSLLCFPYAGAGASVYQPWQRVAPPDLEILPVQLPGREKRFVEEPYRRMDQAVDGLLDEVLELVAGRDRVALFGHSMGAVLAYEMAGRLAQAAGVRLAHLFVSGSPDPWSGRDHTAADLPDDEFVARVEEFAGYTHPALADPDMRELLLPTLRADVELHEGYRPGGDKRLDVPVTALRGADDTLVAASALAGWDRVTSAGFASLTVAGGHMYLADDPAELLALVRRRLAGA</sequence>
<keyword evidence="3" id="KW-0378">Hydrolase</keyword>
<evidence type="ECO:0000259" key="2">
    <source>
        <dbReference type="Pfam" id="PF00975"/>
    </source>
</evidence>
<name>A0ABU2WQ73_9ACTN</name>
<comment type="caution">
    <text evidence="3">The sequence shown here is derived from an EMBL/GenBank/DDBJ whole genome shotgun (WGS) entry which is preliminary data.</text>
</comment>
<dbReference type="PANTHER" id="PTHR11487">
    <property type="entry name" value="THIOESTERASE"/>
    <property type="match status" value="1"/>
</dbReference>
<dbReference type="Pfam" id="PF00975">
    <property type="entry name" value="Thioesterase"/>
    <property type="match status" value="1"/>
</dbReference>
<proteinExistence type="inferred from homology"/>
<dbReference type="Proteomes" id="UP001180973">
    <property type="component" value="Unassembled WGS sequence"/>
</dbReference>
<dbReference type="InterPro" id="IPR029058">
    <property type="entry name" value="AB_hydrolase_fold"/>
</dbReference>
<gene>
    <name evidence="3" type="ORF">RM555_03525</name>
</gene>
<dbReference type="InterPro" id="IPR001031">
    <property type="entry name" value="Thioesterase"/>
</dbReference>
<evidence type="ECO:0000313" key="3">
    <source>
        <dbReference type="EMBL" id="MDT0528062.1"/>
    </source>
</evidence>
<feature type="domain" description="Thioesterase" evidence="2">
    <location>
        <begin position="5"/>
        <end position="226"/>
    </location>
</feature>
<keyword evidence="4" id="KW-1185">Reference proteome</keyword>
<organism evidence="3 4">
    <name type="scientific">Micromonospora reichwaldensis</name>
    <dbReference type="NCBI Taxonomy" id="3075516"/>
    <lineage>
        <taxon>Bacteria</taxon>
        <taxon>Bacillati</taxon>
        <taxon>Actinomycetota</taxon>
        <taxon>Actinomycetes</taxon>
        <taxon>Micromonosporales</taxon>
        <taxon>Micromonosporaceae</taxon>
        <taxon>Micromonospora</taxon>
    </lineage>
</organism>
<dbReference type="SUPFAM" id="SSF53474">
    <property type="entry name" value="alpha/beta-Hydrolases"/>
    <property type="match status" value="1"/>
</dbReference>
<reference evidence="3" key="1">
    <citation type="submission" date="2023-09" db="EMBL/GenBank/DDBJ databases">
        <title>30 novel species of actinomycetes from the DSMZ collection.</title>
        <authorList>
            <person name="Nouioui I."/>
        </authorList>
    </citation>
    <scope>NUCLEOTIDE SEQUENCE</scope>
    <source>
        <strain evidence="3">DSM 115977</strain>
    </source>
</reference>
<dbReference type="Gene3D" id="3.40.50.1820">
    <property type="entry name" value="alpha/beta hydrolase"/>
    <property type="match status" value="1"/>
</dbReference>
<evidence type="ECO:0000256" key="1">
    <source>
        <dbReference type="ARBA" id="ARBA00007169"/>
    </source>
</evidence>
<dbReference type="RefSeq" id="WP_132238353.1">
    <property type="nucleotide sequence ID" value="NZ_JAVRFL010000003.1"/>
</dbReference>
<accession>A0ABU2WQ73</accession>